<dbReference type="Gene3D" id="1.50.10.10">
    <property type="match status" value="1"/>
</dbReference>
<evidence type="ECO:0000313" key="3">
    <source>
        <dbReference type="EMBL" id="MBD5779131.1"/>
    </source>
</evidence>
<evidence type="ECO:0000256" key="1">
    <source>
        <dbReference type="ARBA" id="ARBA00022801"/>
    </source>
</evidence>
<dbReference type="GO" id="GO:0005975">
    <property type="term" value="P:carbohydrate metabolic process"/>
    <property type="evidence" value="ECO:0007669"/>
    <property type="project" value="InterPro"/>
</dbReference>
<comment type="caution">
    <text evidence="3">The sequence shown here is derived from an EMBL/GenBank/DDBJ whole genome shotgun (WGS) entry which is preliminary data.</text>
</comment>
<accession>A0A927IGG4</accession>
<dbReference type="RefSeq" id="WP_191616270.1">
    <property type="nucleotide sequence ID" value="NZ_JACYFG010000007.1"/>
</dbReference>
<keyword evidence="2" id="KW-0732">Signal</keyword>
<name>A0A927IGG4_9BACT</name>
<sequence>MKTNSCKAIALTSLLAPSLAVAALSSNESIATVELTNPSDYQRSDEIVSFDLFDLGLRENDPRGNQLVAMEGDLSLPSQSVDDDGDGSFDRFIVGLDFTPGQSREIEILVAPKVANANAFPKRTQAEISRAVGGKWVGQVYEGGTGFENVQSLTPPAQHKDHSLFIRYEGLGIESDKVAYRVYLDRRNGFDIFSKTKHELALHNIGQDGFESYHHLADWGMDTLKVGQSLGTGGYGHWNGKSVDIVSAVDGWDATIKENAHLQSSFNIKYKGWEIAGKKVDLDATLSMQAGSHLVHVDLEYSEVPGPIAIGLVKHAGTELIEGDRDISNFGAWTYIASWGKQSLNDDYLGMAVFFRKGSLEKITQDDSNYVAVVETGNTGYDYYFCSTWEKEPNGIGSKEAFVAYLDRQMEKLTLPVRREVVTTLDLANKQGPLTAERALGYSVQMSESEMKRLGYGLALNQYDPDREGIAKWTYTTGLLMQAIDDTAAATQRADLRSYADKVMNSYVEEDGTITGYNAKSFNIDMINSGKFLLRLWERSKDEKYKIASEHLRAQLADHPRTSEGAFWHKQIYPNQLWLDGVYMGMPFLAHYSQLFEDGSEAKTAVHEFEIARKHMRDSKTGLYYHGWDESREQSWADKKTGLSAEFWARGYGWYTMALVDVMDFLPESQKDLRKTMIKLMVEVADSLVGVQDPDTGTWYQVLDKPEHPANYTESSSSSMFVYFMAKAINEGYLSDKYKDAVIKGYQGMVNEFITFHADGSLSLKDVCKVAGLGFGRDGSFDYYMKEDIVDNGPHGVGPFILAGVEVSKLLK</sequence>
<keyword evidence="1 3" id="KW-0378">Hydrolase</keyword>
<proteinExistence type="predicted"/>
<gene>
    <name evidence="3" type="ORF">IEN85_06470</name>
</gene>
<dbReference type="InterPro" id="IPR032342">
    <property type="entry name" value="DUF4861"/>
</dbReference>
<dbReference type="InterPro" id="IPR052043">
    <property type="entry name" value="PolySaccharide_Degr_Enz"/>
</dbReference>
<dbReference type="InterPro" id="IPR010905">
    <property type="entry name" value="Glyco_hydro_88"/>
</dbReference>
<organism evidence="3 4">
    <name type="scientific">Pelagicoccus enzymogenes</name>
    <dbReference type="NCBI Taxonomy" id="2773457"/>
    <lineage>
        <taxon>Bacteria</taxon>
        <taxon>Pseudomonadati</taxon>
        <taxon>Verrucomicrobiota</taxon>
        <taxon>Opitutia</taxon>
        <taxon>Puniceicoccales</taxon>
        <taxon>Pelagicoccaceae</taxon>
        <taxon>Pelagicoccus</taxon>
    </lineage>
</organism>
<dbReference type="Pfam" id="PF07470">
    <property type="entry name" value="Glyco_hydro_88"/>
    <property type="match status" value="1"/>
</dbReference>
<dbReference type="Proteomes" id="UP000622317">
    <property type="component" value="Unassembled WGS sequence"/>
</dbReference>
<dbReference type="EMBL" id="JACYFG010000007">
    <property type="protein sequence ID" value="MBD5779131.1"/>
    <property type="molecule type" value="Genomic_DNA"/>
</dbReference>
<dbReference type="GO" id="GO:0016787">
    <property type="term" value="F:hydrolase activity"/>
    <property type="evidence" value="ECO:0007669"/>
    <property type="project" value="UniProtKB-KW"/>
</dbReference>
<evidence type="ECO:0000256" key="2">
    <source>
        <dbReference type="SAM" id="SignalP"/>
    </source>
</evidence>
<dbReference type="PANTHER" id="PTHR33886">
    <property type="entry name" value="UNSATURATED RHAMNOGALACTURONAN HYDROLASE (EUROFUNG)"/>
    <property type="match status" value="1"/>
</dbReference>
<feature type="chain" id="PRO_5036862579" evidence="2">
    <location>
        <begin position="23"/>
        <end position="812"/>
    </location>
</feature>
<dbReference type="InterPro" id="IPR008928">
    <property type="entry name" value="6-hairpin_glycosidase_sf"/>
</dbReference>
<dbReference type="Pfam" id="PF16153">
    <property type="entry name" value="DUF4861"/>
    <property type="match status" value="1"/>
</dbReference>
<dbReference type="SUPFAM" id="SSF48208">
    <property type="entry name" value="Six-hairpin glycosidases"/>
    <property type="match status" value="1"/>
</dbReference>
<protein>
    <submittedName>
        <fullName evidence="3">Glycoside hydrolase family 88 protein</fullName>
    </submittedName>
</protein>
<dbReference type="PANTHER" id="PTHR33886:SF8">
    <property type="entry name" value="UNSATURATED RHAMNOGALACTURONAN HYDROLASE (EUROFUNG)"/>
    <property type="match status" value="1"/>
</dbReference>
<evidence type="ECO:0000313" key="4">
    <source>
        <dbReference type="Proteomes" id="UP000622317"/>
    </source>
</evidence>
<dbReference type="AlphaFoldDB" id="A0A927IGG4"/>
<dbReference type="InterPro" id="IPR012341">
    <property type="entry name" value="6hp_glycosidase-like_sf"/>
</dbReference>
<feature type="signal peptide" evidence="2">
    <location>
        <begin position="1"/>
        <end position="22"/>
    </location>
</feature>
<keyword evidence="4" id="KW-1185">Reference proteome</keyword>
<reference evidence="3" key="1">
    <citation type="submission" date="2020-09" db="EMBL/GenBank/DDBJ databases">
        <title>Pelagicoccus enzymogenes sp. nov. with an EPS production, isolated from marine sediment.</title>
        <authorList>
            <person name="Feng X."/>
        </authorList>
    </citation>
    <scope>NUCLEOTIDE SEQUENCE</scope>
    <source>
        <strain evidence="3">NFK12</strain>
    </source>
</reference>